<dbReference type="EMBL" id="JXJN01019995">
    <property type="status" value="NOT_ANNOTATED_CDS"/>
    <property type="molecule type" value="Genomic_DNA"/>
</dbReference>
<reference evidence="2" key="1">
    <citation type="submission" date="2015-01" db="EMBL/GenBank/DDBJ databases">
        <authorList>
            <person name="Aksoy S."/>
            <person name="Warren W."/>
            <person name="Wilson R.K."/>
        </authorList>
    </citation>
    <scope>NUCLEOTIDE SEQUENCE [LARGE SCALE GENOMIC DNA]</scope>
    <source>
        <strain evidence="2">IAEA</strain>
    </source>
</reference>
<organism evidence="1 2">
    <name type="scientific">Glossina palpalis gambiensis</name>
    <dbReference type="NCBI Taxonomy" id="67801"/>
    <lineage>
        <taxon>Eukaryota</taxon>
        <taxon>Metazoa</taxon>
        <taxon>Ecdysozoa</taxon>
        <taxon>Arthropoda</taxon>
        <taxon>Hexapoda</taxon>
        <taxon>Insecta</taxon>
        <taxon>Pterygota</taxon>
        <taxon>Neoptera</taxon>
        <taxon>Endopterygota</taxon>
        <taxon>Diptera</taxon>
        <taxon>Brachycera</taxon>
        <taxon>Muscomorpha</taxon>
        <taxon>Hippoboscoidea</taxon>
        <taxon>Glossinidae</taxon>
        <taxon>Glossina</taxon>
    </lineage>
</organism>
<proteinExistence type="predicted"/>
<evidence type="ECO:0000313" key="1">
    <source>
        <dbReference type="EnsemblMetazoa" id="GPPI039716-PA"/>
    </source>
</evidence>
<dbReference type="EMBL" id="JXJN01019996">
    <property type="status" value="NOT_ANNOTATED_CDS"/>
    <property type="molecule type" value="Genomic_DNA"/>
</dbReference>
<dbReference type="VEuPathDB" id="VectorBase:GPPI039716"/>
<accession>A0A1B0BT45</accession>
<name>A0A1B0BT45_9MUSC</name>
<evidence type="ECO:0000313" key="2">
    <source>
        <dbReference type="Proteomes" id="UP000092460"/>
    </source>
</evidence>
<dbReference type="EnsemblMetazoa" id="GPPI039716-RA">
    <property type="protein sequence ID" value="GPPI039716-PA"/>
    <property type="gene ID" value="GPPI039716"/>
</dbReference>
<keyword evidence="2" id="KW-1185">Reference proteome</keyword>
<sequence>MNYFVASKDEKCETIIHGIIMFTSISRAISIYDELLNTRFGNEVCRHAIAGDCIYVAVQLLITDELWPHSFTLSLLTGLLDLLHRDEKSVFPLRDEGDFRRRGETFNFISPENFVTFNIDDKRWKKCKEAVKPMTD</sequence>
<dbReference type="Proteomes" id="UP000092460">
    <property type="component" value="Unassembled WGS sequence"/>
</dbReference>
<protein>
    <submittedName>
        <fullName evidence="1">Uncharacterized protein</fullName>
    </submittedName>
</protein>
<reference evidence="1" key="2">
    <citation type="submission" date="2020-05" db="UniProtKB">
        <authorList>
            <consortium name="EnsemblMetazoa"/>
        </authorList>
    </citation>
    <scope>IDENTIFICATION</scope>
    <source>
        <strain evidence="1">IAEA</strain>
    </source>
</reference>
<dbReference type="AlphaFoldDB" id="A0A1B0BT45"/>